<dbReference type="InterPro" id="IPR003599">
    <property type="entry name" value="Ig_sub"/>
</dbReference>
<keyword evidence="4" id="KW-1185">Reference proteome</keyword>
<dbReference type="PANTHER" id="PTHR22576:SF37">
    <property type="entry name" value="MUCOSA-ASSOCIATED LYMPHOID TISSUE LYMPHOMA TRANSLOCATION PROTEIN 1"/>
    <property type="match status" value="1"/>
</dbReference>
<dbReference type="SUPFAM" id="SSF48726">
    <property type="entry name" value="Immunoglobulin"/>
    <property type="match status" value="4"/>
</dbReference>
<proteinExistence type="predicted"/>
<dbReference type="Gene3D" id="2.60.40.10">
    <property type="entry name" value="Immunoglobulins"/>
    <property type="match status" value="4"/>
</dbReference>
<gene>
    <name evidence="3" type="ORF">GBAR_LOCUS8609</name>
</gene>
<dbReference type="GO" id="GO:0004197">
    <property type="term" value="F:cysteine-type endopeptidase activity"/>
    <property type="evidence" value="ECO:0007669"/>
    <property type="project" value="InterPro"/>
</dbReference>
<dbReference type="PROSITE" id="PS50835">
    <property type="entry name" value="IG_LIKE"/>
    <property type="match status" value="4"/>
</dbReference>
<dbReference type="InterPro" id="IPR052039">
    <property type="entry name" value="Caspase-related_regulators"/>
</dbReference>
<feature type="domain" description="Ig-like" evidence="2">
    <location>
        <begin position="340"/>
        <end position="450"/>
    </location>
</feature>
<dbReference type="AlphaFoldDB" id="A0AA35RL90"/>
<protein>
    <submittedName>
        <fullName evidence="3">Mucosa-associated lymphoid tissue lymphoma translocation protein 1</fullName>
    </submittedName>
</protein>
<dbReference type="InterPro" id="IPR036179">
    <property type="entry name" value="Ig-like_dom_sf"/>
</dbReference>
<feature type="region of interest" description="Disordered" evidence="1">
    <location>
        <begin position="456"/>
        <end position="481"/>
    </location>
</feature>
<dbReference type="Pfam" id="PF00656">
    <property type="entry name" value="Peptidase_C14"/>
    <property type="match status" value="1"/>
</dbReference>
<dbReference type="SMART" id="SM00408">
    <property type="entry name" value="IGc2"/>
    <property type="match status" value="3"/>
</dbReference>
<dbReference type="SUPFAM" id="SSF52129">
    <property type="entry name" value="Caspase-like"/>
    <property type="match status" value="1"/>
</dbReference>
<dbReference type="Gene3D" id="3.40.50.1460">
    <property type="match status" value="1"/>
</dbReference>
<evidence type="ECO:0000259" key="2">
    <source>
        <dbReference type="PROSITE" id="PS50835"/>
    </source>
</evidence>
<dbReference type="InterPro" id="IPR011600">
    <property type="entry name" value="Pept_C14_caspase"/>
</dbReference>
<evidence type="ECO:0000313" key="3">
    <source>
        <dbReference type="EMBL" id="CAI8013625.1"/>
    </source>
</evidence>
<dbReference type="InterPro" id="IPR003598">
    <property type="entry name" value="Ig_sub2"/>
</dbReference>
<dbReference type="Pfam" id="PF13927">
    <property type="entry name" value="Ig_3"/>
    <property type="match status" value="2"/>
</dbReference>
<dbReference type="InterPro" id="IPR029030">
    <property type="entry name" value="Caspase-like_dom_sf"/>
</dbReference>
<dbReference type="InterPro" id="IPR007110">
    <property type="entry name" value="Ig-like_dom"/>
</dbReference>
<name>A0AA35RL90_GEOBA</name>
<dbReference type="InterPro" id="IPR013783">
    <property type="entry name" value="Ig-like_fold"/>
</dbReference>
<feature type="domain" description="Ig-like" evidence="2">
    <location>
        <begin position="117"/>
        <end position="204"/>
    </location>
</feature>
<dbReference type="SMART" id="SM00409">
    <property type="entry name" value="IG"/>
    <property type="match status" value="3"/>
</dbReference>
<dbReference type="EMBL" id="CASHTH010001281">
    <property type="protein sequence ID" value="CAI8013625.1"/>
    <property type="molecule type" value="Genomic_DNA"/>
</dbReference>
<dbReference type="CDD" id="cd00096">
    <property type="entry name" value="Ig"/>
    <property type="match status" value="1"/>
</dbReference>
<accession>A0AA35RL90</accession>
<feature type="domain" description="Ig-like" evidence="2">
    <location>
        <begin position="213"/>
        <end position="305"/>
    </location>
</feature>
<dbReference type="PANTHER" id="PTHR22576">
    <property type="entry name" value="MUCOSA ASSOCIATED LYMPHOID TISSUE LYMPHOMA TRANSLOCATION PROTEIN 1/PARACASPASE"/>
    <property type="match status" value="1"/>
</dbReference>
<organism evidence="3 4">
    <name type="scientific">Geodia barretti</name>
    <name type="common">Barrett's horny sponge</name>
    <dbReference type="NCBI Taxonomy" id="519541"/>
    <lineage>
        <taxon>Eukaryota</taxon>
        <taxon>Metazoa</taxon>
        <taxon>Porifera</taxon>
        <taxon>Demospongiae</taxon>
        <taxon>Heteroscleromorpha</taxon>
        <taxon>Tetractinellida</taxon>
        <taxon>Astrophorina</taxon>
        <taxon>Geodiidae</taxon>
        <taxon>Geodia</taxon>
    </lineage>
</organism>
<comment type="caution">
    <text evidence="3">The sequence shown here is derived from an EMBL/GenBank/DDBJ whole genome shotgun (WGS) entry which is preliminary data.</text>
</comment>
<evidence type="ECO:0000256" key="1">
    <source>
        <dbReference type="SAM" id="MobiDB-lite"/>
    </source>
</evidence>
<feature type="domain" description="Ig-like" evidence="2">
    <location>
        <begin position="460"/>
        <end position="556"/>
    </location>
</feature>
<sequence length="743" mass="83141">MAATVRDIREKKLVEVAHCLDRFPPLAPGQKEEDVEQYYSLLCAELRRLPPPLGAKFTYTRSQLTEYGMATLRDESPSLLLLTDLQRRGLPLEEFISCLERIGCQRALNEFRSATRPEITQQPQSQSVLEGEELRLECRARCKPGTPSFFWFRRNGPQSDWEPVIDSHSNILVIQEVNVAHRGDYICRATNPNINDPQRANVFSGEVTVKVEPRDLRQKTPIRQGNMYPFNHNPWMVEYGQPALLECRANGTDITYDWFRDNQYVSSRNSSGKIEFHQVRLEHAGQYQCKMTNPQGGFVMSDAVSLTVAINGATESVFCTKSSGRFYCQVGLREHPEQLPMLSSTTRVSINTIKITAQPRDVHGQTGECVSLYCRADFIQPVSSKEKIGYMWLMSSTKDGKKEPLQKALQPQQSEGTLLFEQLNINHRGYYVCQACFENEFVESVEVHLSVTMAGGEPLPTTGDHTKTPSVVGGETKGRVQDECSAKVTPDQPLQYQWMKDNKPIPNATAPELIEYVNQTVINALIMKSNPESGGGSATYQCEVSAGGGVQVHSLSAYTHEPAPDPPPAKGHHNHQQAEAEEMLSTLSGQRYARDKVALLIGNQRYSGCDKLNNLKCIEQEVFVFVNLKLLEMKQVLDWFYSLLSPGVYGLFYYSGHGFHVGSTSYLMPVDRQASDPDTNSCIGTNSISHDMQKTLCRAVLVLDCCRVIQEDTSQQATTPYPSLGTATIVEIHSTLVLSTLTQ</sequence>
<dbReference type="GO" id="GO:0006508">
    <property type="term" value="P:proteolysis"/>
    <property type="evidence" value="ECO:0007669"/>
    <property type="project" value="InterPro"/>
</dbReference>
<reference evidence="3" key="1">
    <citation type="submission" date="2023-03" db="EMBL/GenBank/DDBJ databases">
        <authorList>
            <person name="Steffen K."/>
            <person name="Cardenas P."/>
        </authorList>
    </citation>
    <scope>NUCLEOTIDE SEQUENCE</scope>
</reference>
<evidence type="ECO:0000313" key="4">
    <source>
        <dbReference type="Proteomes" id="UP001174909"/>
    </source>
</evidence>
<dbReference type="Proteomes" id="UP001174909">
    <property type="component" value="Unassembled WGS sequence"/>
</dbReference>